<dbReference type="Proteomes" id="UP001060085">
    <property type="component" value="Linkage Group LG02"/>
</dbReference>
<sequence>MEEECEMRQSYYVVLGISTDSSNEEIRRAYRKLAMQWHPDKWTRTPSLLSEAKKKFQEIHEAYSGIVQEFWVVILICAVLNLVVLSDPRKRKMYDAGLYDPDEEEDEVSDFEGFSDFLEEMMSLMENVKKKNKVYSMEELQSMFWEMAQGFETSEWPTPPEQSMYTSPQWLQEPFTFSSSPATTNGVPWSDGENSHGILNKLSCSSNGSAWSKSLVHFGDGQKVL</sequence>
<evidence type="ECO:0000313" key="1">
    <source>
        <dbReference type="EMBL" id="KAI5677113.1"/>
    </source>
</evidence>
<name>A0ACC0BX42_CATRO</name>
<keyword evidence="2" id="KW-1185">Reference proteome</keyword>
<protein>
    <submittedName>
        <fullName evidence="1">Uncharacterized protein</fullName>
    </submittedName>
</protein>
<organism evidence="1 2">
    <name type="scientific">Catharanthus roseus</name>
    <name type="common">Madagascar periwinkle</name>
    <name type="synonym">Vinca rosea</name>
    <dbReference type="NCBI Taxonomy" id="4058"/>
    <lineage>
        <taxon>Eukaryota</taxon>
        <taxon>Viridiplantae</taxon>
        <taxon>Streptophyta</taxon>
        <taxon>Embryophyta</taxon>
        <taxon>Tracheophyta</taxon>
        <taxon>Spermatophyta</taxon>
        <taxon>Magnoliopsida</taxon>
        <taxon>eudicotyledons</taxon>
        <taxon>Gunneridae</taxon>
        <taxon>Pentapetalae</taxon>
        <taxon>asterids</taxon>
        <taxon>lamiids</taxon>
        <taxon>Gentianales</taxon>
        <taxon>Apocynaceae</taxon>
        <taxon>Rauvolfioideae</taxon>
        <taxon>Vinceae</taxon>
        <taxon>Catharanthinae</taxon>
        <taxon>Catharanthus</taxon>
    </lineage>
</organism>
<evidence type="ECO:0000313" key="2">
    <source>
        <dbReference type="Proteomes" id="UP001060085"/>
    </source>
</evidence>
<accession>A0ACC0BX42</accession>
<proteinExistence type="predicted"/>
<dbReference type="EMBL" id="CM044702">
    <property type="protein sequence ID" value="KAI5677113.1"/>
    <property type="molecule type" value="Genomic_DNA"/>
</dbReference>
<reference evidence="2" key="1">
    <citation type="journal article" date="2023" name="Nat. Plants">
        <title>Single-cell RNA sequencing provides a high-resolution roadmap for understanding the multicellular compartmentation of specialized metabolism.</title>
        <authorList>
            <person name="Sun S."/>
            <person name="Shen X."/>
            <person name="Li Y."/>
            <person name="Li Y."/>
            <person name="Wang S."/>
            <person name="Li R."/>
            <person name="Zhang H."/>
            <person name="Shen G."/>
            <person name="Guo B."/>
            <person name="Wei J."/>
            <person name="Xu J."/>
            <person name="St-Pierre B."/>
            <person name="Chen S."/>
            <person name="Sun C."/>
        </authorList>
    </citation>
    <scope>NUCLEOTIDE SEQUENCE [LARGE SCALE GENOMIC DNA]</scope>
</reference>
<gene>
    <name evidence="1" type="ORF">M9H77_08063</name>
</gene>
<comment type="caution">
    <text evidence="1">The sequence shown here is derived from an EMBL/GenBank/DDBJ whole genome shotgun (WGS) entry which is preliminary data.</text>
</comment>